<dbReference type="STRING" id="463025.BAU08_25290"/>
<gene>
    <name evidence="3" type="ORF">BAU08_25290</name>
</gene>
<dbReference type="GO" id="GO:0019379">
    <property type="term" value="P:sulfate assimilation, phosphoadenylyl sulfate reduction by phosphoadenylyl-sulfate reductase (thioredoxin)"/>
    <property type="evidence" value="ECO:0007669"/>
    <property type="project" value="TreeGrafter"/>
</dbReference>
<evidence type="ECO:0000313" key="3">
    <source>
        <dbReference type="EMBL" id="ANN74228.1"/>
    </source>
</evidence>
<accession>A0A193G3G1</accession>
<organism evidence="3 4">
    <name type="scientific">Bordetella bronchialis</name>
    <dbReference type="NCBI Taxonomy" id="463025"/>
    <lineage>
        <taxon>Bacteria</taxon>
        <taxon>Pseudomonadati</taxon>
        <taxon>Pseudomonadota</taxon>
        <taxon>Betaproteobacteria</taxon>
        <taxon>Burkholderiales</taxon>
        <taxon>Alcaligenaceae</taxon>
        <taxon>Bordetella</taxon>
    </lineage>
</organism>
<keyword evidence="3" id="KW-0418">Kinase</keyword>
<dbReference type="CDD" id="cd02027">
    <property type="entry name" value="APSK"/>
    <property type="match status" value="1"/>
</dbReference>
<dbReference type="NCBIfam" id="NF004041">
    <property type="entry name" value="PRK05541.1"/>
    <property type="match status" value="1"/>
</dbReference>
<dbReference type="GO" id="GO:0005737">
    <property type="term" value="C:cytoplasm"/>
    <property type="evidence" value="ECO:0007669"/>
    <property type="project" value="TreeGrafter"/>
</dbReference>
<dbReference type="AlphaFoldDB" id="A0A193G3G1"/>
<dbReference type="GO" id="GO:0004020">
    <property type="term" value="F:adenylylsulfate kinase activity"/>
    <property type="evidence" value="ECO:0007669"/>
    <property type="project" value="UniProtKB-EC"/>
</dbReference>
<keyword evidence="1" id="KW-0808">Transferase</keyword>
<dbReference type="GO" id="GO:0005524">
    <property type="term" value="F:ATP binding"/>
    <property type="evidence" value="ECO:0007669"/>
    <property type="project" value="InterPro"/>
</dbReference>
<reference evidence="3 4" key="1">
    <citation type="submission" date="2016-06" db="EMBL/GenBank/DDBJ databases">
        <title>Complete genome sequences of Bordetella bronchialis and Bordetella flabilis.</title>
        <authorList>
            <person name="LiPuma J.J."/>
            <person name="Spilker T."/>
        </authorList>
    </citation>
    <scope>NUCLEOTIDE SEQUENCE [LARGE SCALE GENOMIC DNA]</scope>
    <source>
        <strain evidence="3 4">AU17976</strain>
    </source>
</reference>
<name>A0A193G3G1_9BORD</name>
<evidence type="ECO:0000256" key="1">
    <source>
        <dbReference type="ARBA" id="ARBA00022679"/>
    </source>
</evidence>
<dbReference type="GO" id="GO:0004781">
    <property type="term" value="F:sulfate adenylyltransferase (ATP) activity"/>
    <property type="evidence" value="ECO:0007669"/>
    <property type="project" value="TreeGrafter"/>
</dbReference>
<dbReference type="Gene3D" id="3.40.50.300">
    <property type="entry name" value="P-loop containing nucleotide triphosphate hydrolases"/>
    <property type="match status" value="1"/>
</dbReference>
<dbReference type="GO" id="GO:0010134">
    <property type="term" value="P:sulfate assimilation via adenylyl sulfate reduction"/>
    <property type="evidence" value="ECO:0007669"/>
    <property type="project" value="TreeGrafter"/>
</dbReference>
<dbReference type="Pfam" id="PF01583">
    <property type="entry name" value="APS_kinase"/>
    <property type="match status" value="1"/>
</dbReference>
<dbReference type="EMBL" id="CP016171">
    <property type="protein sequence ID" value="ANN74228.1"/>
    <property type="molecule type" value="Genomic_DNA"/>
</dbReference>
<dbReference type="Proteomes" id="UP000092213">
    <property type="component" value="Chromosome"/>
</dbReference>
<protein>
    <submittedName>
        <fullName evidence="3">Adenylyl-sulfate kinase</fullName>
    </submittedName>
</protein>
<dbReference type="PANTHER" id="PTHR42700">
    <property type="entry name" value="SULFATE ADENYLYLTRANSFERASE"/>
    <property type="match status" value="1"/>
</dbReference>
<dbReference type="PANTHER" id="PTHR42700:SF1">
    <property type="entry name" value="SULFATE ADENYLYLTRANSFERASE"/>
    <property type="match status" value="1"/>
</dbReference>
<feature type="domain" description="APS kinase" evidence="2">
    <location>
        <begin position="1"/>
        <end position="150"/>
    </location>
</feature>
<evidence type="ECO:0000259" key="2">
    <source>
        <dbReference type="Pfam" id="PF01583"/>
    </source>
</evidence>
<proteinExistence type="predicted"/>
<sequence>MVIWFVGLSGSGKTTLGREVKRQWAKAQPNTVLLDGDELRAVFQHDRTADAYSVSGRRLNAERIAALCEMLDRQGINVVCCMLAIFPDLLALNRTRFQEYFEVFMDAPLEALQRRDVKGLYAAARAGRTANVVGMDIPFPRPASPDMIIDSSGECGDIAALAARVLATARAL</sequence>
<dbReference type="InterPro" id="IPR027417">
    <property type="entry name" value="P-loop_NTPase"/>
</dbReference>
<evidence type="ECO:0000313" key="4">
    <source>
        <dbReference type="Proteomes" id="UP000092213"/>
    </source>
</evidence>
<dbReference type="SUPFAM" id="SSF52540">
    <property type="entry name" value="P-loop containing nucleoside triphosphate hydrolases"/>
    <property type="match status" value="1"/>
</dbReference>
<dbReference type="InterPro" id="IPR050512">
    <property type="entry name" value="Sulf_AdTrans/APS_kinase"/>
</dbReference>
<dbReference type="RefSeq" id="WP_066672278.1">
    <property type="nucleotide sequence ID" value="NZ_CP016171.1"/>
</dbReference>
<dbReference type="InterPro" id="IPR059117">
    <property type="entry name" value="APS_kinase_dom"/>
</dbReference>